<dbReference type="Proteomes" id="UP001176941">
    <property type="component" value="Chromosome 7"/>
</dbReference>
<protein>
    <submittedName>
        <fullName evidence="2">Uncharacterized protein</fullName>
    </submittedName>
</protein>
<evidence type="ECO:0000313" key="2">
    <source>
        <dbReference type="EMBL" id="CAI9178379.1"/>
    </source>
</evidence>
<evidence type="ECO:0000313" key="3">
    <source>
        <dbReference type="Proteomes" id="UP001176941"/>
    </source>
</evidence>
<feature type="compositionally biased region" description="Low complexity" evidence="1">
    <location>
        <begin position="295"/>
        <end position="315"/>
    </location>
</feature>
<feature type="region of interest" description="Disordered" evidence="1">
    <location>
        <begin position="97"/>
        <end position="171"/>
    </location>
</feature>
<feature type="region of interest" description="Disordered" evidence="1">
    <location>
        <begin position="189"/>
        <end position="332"/>
    </location>
</feature>
<keyword evidence="3" id="KW-1185">Reference proteome</keyword>
<gene>
    <name evidence="2" type="ORF">MRATA1EN1_LOCUS27341</name>
</gene>
<feature type="region of interest" description="Disordered" evidence="1">
    <location>
        <begin position="358"/>
        <end position="386"/>
    </location>
</feature>
<feature type="compositionally biased region" description="Pro residues" evidence="1">
    <location>
        <begin position="368"/>
        <end position="377"/>
    </location>
</feature>
<feature type="compositionally biased region" description="Pro residues" evidence="1">
    <location>
        <begin position="153"/>
        <end position="164"/>
    </location>
</feature>
<feature type="compositionally biased region" description="Basic and acidic residues" evidence="1">
    <location>
        <begin position="109"/>
        <end position="118"/>
    </location>
</feature>
<name>A0ABN9A370_RANTA</name>
<sequence>MSEHSGCVPQMGPLHGGSGSRTLGGWSSTPTRPRPSVDAAARHWGPQISNQEPSTTQKQKAEQNGNPRKVLGAGGPAGLEAEGERLSGRFVHAFGLVQAHMGGSPRTPDALDRRRSREATWSQPPRFCGAGEQSQPGCFFQEKEGEARTQQGPPAPLPPTPPAQAHPQPAVTLQAVTLRVALGVSRAKRAGVPPAAFPGSARRGHQRDRQGSGLSRQGCLRGVVGFAPTQLPSASAEPGRPCSSTGAHQAASPATGPRGPRIHPDIPTPPAGRHLALLTHQPLVSSPLTPPPGAVPSSRSRGRGPIPRGRTKPGPFALCRKPSRGHARGRGQLHGLPVKMASLHRFANSRAICVVGDGIQAPSRDAPPSSPPFPGPTPARLRPSPG</sequence>
<dbReference type="EMBL" id="OX459943">
    <property type="protein sequence ID" value="CAI9178379.1"/>
    <property type="molecule type" value="Genomic_DNA"/>
</dbReference>
<feature type="region of interest" description="Disordered" evidence="1">
    <location>
        <begin position="1"/>
        <end position="84"/>
    </location>
</feature>
<proteinExistence type="predicted"/>
<feature type="compositionally biased region" description="Polar residues" evidence="1">
    <location>
        <begin position="47"/>
        <end position="66"/>
    </location>
</feature>
<feature type="compositionally biased region" description="Basic residues" evidence="1">
    <location>
        <begin position="321"/>
        <end position="331"/>
    </location>
</feature>
<evidence type="ECO:0000256" key="1">
    <source>
        <dbReference type="SAM" id="MobiDB-lite"/>
    </source>
</evidence>
<accession>A0ABN9A370</accession>
<reference evidence="2" key="1">
    <citation type="submission" date="2023-04" db="EMBL/GenBank/DDBJ databases">
        <authorList>
            <consortium name="ELIXIR-Norway"/>
        </authorList>
    </citation>
    <scope>NUCLEOTIDE SEQUENCE [LARGE SCALE GENOMIC DNA]</scope>
</reference>
<organism evidence="2 3">
    <name type="scientific">Rangifer tarandus platyrhynchus</name>
    <name type="common">Svalbard reindeer</name>
    <dbReference type="NCBI Taxonomy" id="3082113"/>
    <lineage>
        <taxon>Eukaryota</taxon>
        <taxon>Metazoa</taxon>
        <taxon>Chordata</taxon>
        <taxon>Craniata</taxon>
        <taxon>Vertebrata</taxon>
        <taxon>Euteleostomi</taxon>
        <taxon>Mammalia</taxon>
        <taxon>Eutheria</taxon>
        <taxon>Laurasiatheria</taxon>
        <taxon>Artiodactyla</taxon>
        <taxon>Ruminantia</taxon>
        <taxon>Pecora</taxon>
        <taxon>Cervidae</taxon>
        <taxon>Odocoileinae</taxon>
        <taxon>Rangifer</taxon>
    </lineage>
</organism>